<feature type="region of interest" description="Disordered" evidence="5">
    <location>
        <begin position="426"/>
        <end position="515"/>
    </location>
</feature>
<feature type="compositionally biased region" description="Basic and acidic residues" evidence="5">
    <location>
        <begin position="1076"/>
        <end position="1092"/>
    </location>
</feature>
<keyword evidence="3" id="KW-0862">Zinc</keyword>
<dbReference type="VEuPathDB" id="ToxoDB:TGMAS_226780"/>
<evidence type="ECO:0000256" key="2">
    <source>
        <dbReference type="ARBA" id="ARBA00022771"/>
    </source>
</evidence>
<feature type="domain" description="RING-type" evidence="6">
    <location>
        <begin position="655"/>
        <end position="695"/>
    </location>
</feature>
<dbReference type="InterPro" id="IPR013083">
    <property type="entry name" value="Znf_RING/FYVE/PHD"/>
</dbReference>
<feature type="compositionally biased region" description="Low complexity" evidence="5">
    <location>
        <begin position="426"/>
        <end position="436"/>
    </location>
</feature>
<name>A0A086QAZ5_TOXGO</name>
<dbReference type="Gene3D" id="3.30.40.10">
    <property type="entry name" value="Zinc/RING finger domain, C3HC4 (zinc finger)"/>
    <property type="match status" value="1"/>
</dbReference>
<feature type="region of interest" description="Disordered" evidence="5">
    <location>
        <begin position="748"/>
        <end position="840"/>
    </location>
</feature>
<dbReference type="Proteomes" id="UP000028821">
    <property type="component" value="Unassembled WGS sequence"/>
</dbReference>
<dbReference type="InterPro" id="IPR044592">
    <property type="entry name" value="RING1A/B"/>
</dbReference>
<feature type="region of interest" description="Disordered" evidence="5">
    <location>
        <begin position="1305"/>
        <end position="1420"/>
    </location>
</feature>
<dbReference type="InterPro" id="IPR001841">
    <property type="entry name" value="Znf_RING"/>
</dbReference>
<dbReference type="PROSITE" id="PS50089">
    <property type="entry name" value="ZF_RING_2"/>
    <property type="match status" value="1"/>
</dbReference>
<accession>A0A086QAZ5</accession>
<dbReference type="Pfam" id="PF13923">
    <property type="entry name" value="zf-C3HC4_2"/>
    <property type="match status" value="1"/>
</dbReference>
<feature type="compositionally biased region" description="Low complexity" evidence="5">
    <location>
        <begin position="543"/>
        <end position="556"/>
    </location>
</feature>
<dbReference type="PANTHER" id="PTHR46537:SF3">
    <property type="entry name" value="E3 UBIQUITIN-PROTEIN LIGASE RING1A"/>
    <property type="match status" value="1"/>
</dbReference>
<evidence type="ECO:0000256" key="4">
    <source>
        <dbReference type="PROSITE-ProRule" id="PRU00175"/>
    </source>
</evidence>
<evidence type="ECO:0000256" key="5">
    <source>
        <dbReference type="SAM" id="MobiDB-lite"/>
    </source>
</evidence>
<feature type="compositionally biased region" description="Basic and acidic residues" evidence="5">
    <location>
        <begin position="1214"/>
        <end position="1224"/>
    </location>
</feature>
<reference evidence="7 8" key="1">
    <citation type="submission" date="2014-04" db="EMBL/GenBank/DDBJ databases">
        <authorList>
            <person name="Sibley D."/>
            <person name="Venepally P."/>
            <person name="Karamycheva S."/>
            <person name="Hadjithomas M."/>
            <person name="Khan A."/>
            <person name="Brunk B."/>
            <person name="Roos D."/>
            <person name="Caler E."/>
            <person name="Lorenzi H."/>
        </authorList>
    </citation>
    <scope>NUCLEOTIDE SEQUENCE [LARGE SCALE GENOMIC DNA]</scope>
    <source>
        <strain evidence="7 8">MAS</strain>
    </source>
</reference>
<evidence type="ECO:0000259" key="6">
    <source>
        <dbReference type="PROSITE" id="PS50089"/>
    </source>
</evidence>
<feature type="compositionally biased region" description="Basic and acidic residues" evidence="5">
    <location>
        <begin position="757"/>
        <end position="776"/>
    </location>
</feature>
<dbReference type="CDD" id="cd16531">
    <property type="entry name" value="RING-HC_RING1-like"/>
    <property type="match status" value="1"/>
</dbReference>
<feature type="region of interest" description="Disordered" evidence="5">
    <location>
        <begin position="1011"/>
        <end position="1098"/>
    </location>
</feature>
<feature type="compositionally biased region" description="Low complexity" evidence="5">
    <location>
        <begin position="448"/>
        <end position="463"/>
    </location>
</feature>
<comment type="caution">
    <text evidence="7">The sequence shown here is derived from an EMBL/GenBank/DDBJ whole genome shotgun (WGS) entry which is preliminary data.</text>
</comment>
<keyword evidence="1" id="KW-0479">Metal-binding</keyword>
<feature type="compositionally biased region" description="Low complexity" evidence="5">
    <location>
        <begin position="1348"/>
        <end position="1373"/>
    </location>
</feature>
<dbReference type="PROSITE" id="PS00518">
    <property type="entry name" value="ZF_RING_1"/>
    <property type="match status" value="1"/>
</dbReference>
<evidence type="ECO:0000313" key="8">
    <source>
        <dbReference type="Proteomes" id="UP000028821"/>
    </source>
</evidence>
<feature type="compositionally biased region" description="Polar residues" evidence="5">
    <location>
        <begin position="373"/>
        <end position="389"/>
    </location>
</feature>
<feature type="compositionally biased region" description="Low complexity" evidence="5">
    <location>
        <begin position="51"/>
        <end position="64"/>
    </location>
</feature>
<dbReference type="OrthoDB" id="337575at2759"/>
<dbReference type="SUPFAM" id="SSF57850">
    <property type="entry name" value="RING/U-box"/>
    <property type="match status" value="1"/>
</dbReference>
<feature type="region of interest" description="Disordered" evidence="5">
    <location>
        <begin position="264"/>
        <end position="291"/>
    </location>
</feature>
<feature type="compositionally biased region" description="Basic and acidic residues" evidence="5">
    <location>
        <begin position="788"/>
        <end position="799"/>
    </location>
</feature>
<feature type="compositionally biased region" description="Basic and acidic residues" evidence="5">
    <location>
        <begin position="277"/>
        <end position="291"/>
    </location>
</feature>
<feature type="compositionally biased region" description="Low complexity" evidence="5">
    <location>
        <begin position="571"/>
        <end position="584"/>
    </location>
</feature>
<dbReference type="SMART" id="SM00184">
    <property type="entry name" value="RING"/>
    <property type="match status" value="1"/>
</dbReference>
<feature type="region of interest" description="Disordered" evidence="5">
    <location>
        <begin position="221"/>
        <end position="241"/>
    </location>
</feature>
<feature type="region of interest" description="Disordered" evidence="5">
    <location>
        <begin position="51"/>
        <end position="80"/>
    </location>
</feature>
<dbReference type="PANTHER" id="PTHR46537">
    <property type="entry name" value="OS11G0578200 PROTEIN"/>
    <property type="match status" value="1"/>
</dbReference>
<feature type="compositionally biased region" description="Polar residues" evidence="5">
    <location>
        <begin position="67"/>
        <end position="78"/>
    </location>
</feature>
<dbReference type="GO" id="GO:0008270">
    <property type="term" value="F:zinc ion binding"/>
    <property type="evidence" value="ECO:0007669"/>
    <property type="project" value="UniProtKB-KW"/>
</dbReference>
<feature type="compositionally biased region" description="Basic and acidic residues" evidence="5">
    <location>
        <begin position="1231"/>
        <end position="1254"/>
    </location>
</feature>
<feature type="region of interest" description="Disordered" evidence="5">
    <location>
        <begin position="1178"/>
        <end position="1282"/>
    </location>
</feature>
<dbReference type="GO" id="GO:0016567">
    <property type="term" value="P:protein ubiquitination"/>
    <property type="evidence" value="ECO:0007669"/>
    <property type="project" value="UniProtKB-UniPathway"/>
</dbReference>
<feature type="region of interest" description="Disordered" evidence="5">
    <location>
        <begin position="308"/>
        <end position="392"/>
    </location>
</feature>
<evidence type="ECO:0000256" key="3">
    <source>
        <dbReference type="ARBA" id="ARBA00022833"/>
    </source>
</evidence>
<sequence>MSAERSEGGPSAHGKPLESQGTTGQLATNYKQSIHTEKLCTEGLPKLHPPSFSFPFLASASPAARPQSLQTSGLSGTGASLAPVGAQVATAERGVPGARPGDSTRPSRPDGLGVLLSMRMPGGGVSPRFAAPRLVVPNPIQVRPPVGRLSDLSTGQPGVLHHVVSPQGRASEGVVPGTAPVGFDASVLPSFTPATAELLSNSHGRLLASALLNQSRQDASLIPQARTPHPRGTDVSASGLPTGTGLAAPFLPQTLLGARAPGLSVASKPTELPSANDRPDRGSAPRQSEHLRMDTGVVAGTFIGVRGPAQTLPGANRPLQSLPSPVDQGKPGDAQPRGVQCGRGQPFVNPSPAKETQKETAGGLPPAGCGTSGAPQATTGITSFSSQPSPVGVRHPIPSLDCYGASSVPLASSSGLITAPAPSVSVYSSASSASPSGDRPGPSGLCRSSSVPSSARPPSSSAGGAAGIVGTGPSQAPSVPPQPLSSAAGVRERLPVSKDSSSVSTASPSSSSSSASCLLSSLAASASKGGVSVPQLVSPPSAPFSAAAAPGSRALAEPSPSLPRPGESARHSVSPASPVSPVSPMSARSRAWLAHDRANGTLWGRTREEYEAIARALRPGVSVYEATAEPRRIDESLLSKQTTLGESELRCDLSCPICMGIFQNVVVVKDCLHRFCADCIEKCVRTGLRECPQCRIHVASRRALRPDPIFERILNKLFPDVSAFEAKNAELITLSNLRMRTPAARFLPAASPAEGDAEARLEGEEDEGRGAGRGRDEVEDEEEDETDDRDRCEASRENSDESDTIFTSSRSRKRHRLNQDRQRSSRRPRPASSKTPLRSSLYSLLSSNALPTAKRTSGAGLSTLLRQPLPPFVGSDGCLLTAHGQRLPSRASSLASLSSLCGELLAASWRGWGDEAGLGSTSRSDIGGANLRALMRLQRQTLRRKRQELDAHLARIKTDGCLHFELLPDPSLPRLPFLPRRRLSTKKAGDITVLQLSRYVTTQLARSTLMTLPASSSPSSCRADVEKNSPASPFPSPISASDTHRFPANAGRSGGSLSSRTVGPSRESAASLAGLGRDRDQDFVGREERDEGQGANLGDALAGFVGSGEGPQIRFYSKEHRKPFGPNLTLAAVHQWSRALSMQVLVLYYTTRPYGDAGGGVLSGTRGFVVDLWGTAGKKETPVSNGAGEAGAGRESDGAHGKRPRASSGLGQGRGEDRDSEERRKGRPCGGRRESQEGKEGEKHNGRSLEESRMRRASALDLVEGGGGGGDRRETEAAKVVGSDLNEAPLGLRETEKIANERMLSEKAGDSIPPWNLEGMGNPHTAEPPVATYSETLRSAAPAVPKESPAFPASFSTSPASPSAPSTLPASSPRPVSGGETAAVSCPQDGLSSAVPGVPSQAHALAHRGPPAADDISGAHHTQGIGLAATNTRAAMEASVNVPSR</sequence>
<dbReference type="UniPathway" id="UPA00143"/>
<dbReference type="EMBL" id="AEXC02001858">
    <property type="protein sequence ID" value="KFH09777.1"/>
    <property type="molecule type" value="Genomic_DNA"/>
</dbReference>
<feature type="compositionally biased region" description="Low complexity" evidence="5">
    <location>
        <begin position="500"/>
        <end position="515"/>
    </location>
</feature>
<dbReference type="InterPro" id="IPR017907">
    <property type="entry name" value="Znf_RING_CS"/>
</dbReference>
<feature type="compositionally biased region" description="Polar residues" evidence="5">
    <location>
        <begin position="19"/>
        <end position="30"/>
    </location>
</feature>
<feature type="compositionally biased region" description="Acidic residues" evidence="5">
    <location>
        <begin position="777"/>
        <end position="787"/>
    </location>
</feature>
<feature type="compositionally biased region" description="Polar residues" evidence="5">
    <location>
        <begin position="1011"/>
        <end position="1020"/>
    </location>
</feature>
<proteinExistence type="predicted"/>
<feature type="compositionally biased region" description="Low complexity" evidence="5">
    <location>
        <begin position="830"/>
        <end position="840"/>
    </location>
</feature>
<feature type="region of interest" description="Disordered" evidence="5">
    <location>
        <begin position="541"/>
        <end position="584"/>
    </location>
</feature>
<organism evidence="7 8">
    <name type="scientific">Toxoplasma gondii MAS</name>
    <dbReference type="NCBI Taxonomy" id="943118"/>
    <lineage>
        <taxon>Eukaryota</taxon>
        <taxon>Sar</taxon>
        <taxon>Alveolata</taxon>
        <taxon>Apicomplexa</taxon>
        <taxon>Conoidasida</taxon>
        <taxon>Coccidia</taxon>
        <taxon>Eucoccidiorida</taxon>
        <taxon>Eimeriorina</taxon>
        <taxon>Sarcocystidae</taxon>
        <taxon>Toxoplasma</taxon>
    </lineage>
</organism>
<evidence type="ECO:0000313" key="7">
    <source>
        <dbReference type="EMBL" id="KFH09777.1"/>
    </source>
</evidence>
<keyword evidence="2 4" id="KW-0863">Zinc-finger</keyword>
<gene>
    <name evidence="7" type="ORF">TGMAS_226780</name>
</gene>
<protein>
    <submittedName>
        <fullName evidence="7">Zinc finger, C3HC4 type (RING finger) domain-containing protein</fullName>
    </submittedName>
</protein>
<evidence type="ECO:0000256" key="1">
    <source>
        <dbReference type="ARBA" id="ARBA00022723"/>
    </source>
</evidence>
<feature type="region of interest" description="Disordered" evidence="5">
    <location>
        <begin position="1"/>
        <end position="30"/>
    </location>
</feature>